<dbReference type="RefSeq" id="WP_269560860.1">
    <property type="nucleotide sequence ID" value="NZ_CP114767.1"/>
</dbReference>
<keyword evidence="1" id="KW-0812">Transmembrane</keyword>
<keyword evidence="1" id="KW-1133">Transmembrane helix</keyword>
<evidence type="ECO:0000256" key="1">
    <source>
        <dbReference type="SAM" id="Phobius"/>
    </source>
</evidence>
<sequence>MKIRKQIITTIFFIVYLLTVLLTDFSLTGFWTDVIFSILLSVFALRLGFKNETDNRFLTQVLRGSNIICSLIVFGLVVLNAINPYSLDTLKIRSFYFQSVDERLFNAYFKPVGAYSGGYGNFWITETPKYFPVVEQRVFWDRTVDHDFNDDLYDGEPIDNFEVVRDYINEEVINKHNVPK</sequence>
<name>A0ABY7LTK0_9BACT</name>
<gene>
    <name evidence="2" type="ORF">O3303_04440</name>
</gene>
<reference evidence="2 3" key="1">
    <citation type="submission" date="2022-12" db="EMBL/GenBank/DDBJ databases">
        <title>Hymenobacter canadensis sp. nov. isolated from lake water of the Cambridge Bay, Canada.</title>
        <authorList>
            <person name="Kim W.H."/>
            <person name="Lee Y.M."/>
        </authorList>
    </citation>
    <scope>NUCLEOTIDE SEQUENCE [LARGE SCALE GENOMIC DNA]</scope>
    <source>
        <strain evidence="2 3">PAMC 29467</strain>
    </source>
</reference>
<accession>A0ABY7LTK0</accession>
<dbReference type="EMBL" id="CP114767">
    <property type="protein sequence ID" value="WBA42811.1"/>
    <property type="molecule type" value="Genomic_DNA"/>
</dbReference>
<feature type="transmembrane region" description="Helical" evidence="1">
    <location>
        <begin position="29"/>
        <end position="49"/>
    </location>
</feature>
<organism evidence="2 3">
    <name type="scientific">Hymenobacter canadensis</name>
    <dbReference type="NCBI Taxonomy" id="2999067"/>
    <lineage>
        <taxon>Bacteria</taxon>
        <taxon>Pseudomonadati</taxon>
        <taxon>Bacteroidota</taxon>
        <taxon>Cytophagia</taxon>
        <taxon>Cytophagales</taxon>
        <taxon>Hymenobacteraceae</taxon>
        <taxon>Hymenobacter</taxon>
    </lineage>
</organism>
<keyword evidence="3" id="KW-1185">Reference proteome</keyword>
<feature type="transmembrane region" description="Helical" evidence="1">
    <location>
        <begin position="7"/>
        <end position="23"/>
    </location>
</feature>
<evidence type="ECO:0000313" key="3">
    <source>
        <dbReference type="Proteomes" id="UP001211005"/>
    </source>
</evidence>
<protein>
    <recommendedName>
        <fullName evidence="4">DUF5673 domain-containing protein</fullName>
    </recommendedName>
</protein>
<keyword evidence="1" id="KW-0472">Membrane</keyword>
<feature type="transmembrane region" description="Helical" evidence="1">
    <location>
        <begin position="61"/>
        <end position="82"/>
    </location>
</feature>
<evidence type="ECO:0008006" key="4">
    <source>
        <dbReference type="Google" id="ProtNLM"/>
    </source>
</evidence>
<proteinExistence type="predicted"/>
<dbReference type="Proteomes" id="UP001211005">
    <property type="component" value="Chromosome"/>
</dbReference>
<evidence type="ECO:0000313" key="2">
    <source>
        <dbReference type="EMBL" id="WBA42811.1"/>
    </source>
</evidence>